<feature type="compositionally biased region" description="Basic residues" evidence="1">
    <location>
        <begin position="220"/>
        <end position="247"/>
    </location>
</feature>
<feature type="non-terminal residue" evidence="2">
    <location>
        <position position="1"/>
    </location>
</feature>
<comment type="caution">
    <text evidence="2">The sequence shown here is derived from an EMBL/GenBank/DDBJ whole genome shotgun (WGS) entry which is preliminary data.</text>
</comment>
<feature type="region of interest" description="Disordered" evidence="1">
    <location>
        <begin position="29"/>
        <end position="48"/>
    </location>
</feature>
<feature type="compositionally biased region" description="Basic and acidic residues" evidence="1">
    <location>
        <begin position="115"/>
        <end position="124"/>
    </location>
</feature>
<feature type="compositionally biased region" description="Basic residues" evidence="1">
    <location>
        <begin position="203"/>
        <end position="213"/>
    </location>
</feature>
<protein>
    <submittedName>
        <fullName evidence="2">Uncharacterized protein</fullName>
    </submittedName>
</protein>
<dbReference type="AlphaFoldDB" id="A0A226EQ45"/>
<sequence length="599" mass="69363">CLISLCETPTPNNFWNIPEYGQILSPDRIKQPDTLNKSSSTTRNRSKKVNALLTAVEMLSEDPEFDDGVYSDKPEDDDDSFHHPVEYEYNESGSEEVRKNKDDSSNLRFHKSGSNRKDEEEGRGFESSSSSSALVNFLMSPLKPFSQRFQLPSVFGRSKKRKRRRKRPPPKGTRDGDSRFDDGDDDDDEDGFDLHVDSDSSAGHKRKRKRGRRGWWWWRSRGRGRKRRRKPKRGSRKRRPRRPKYKKPKYDDEENYDDSDEYEKDRDYEKHVPLKVTYSSDHNLLQPQSGISFDSDQYNKPDLHQLKETSTLGGGGGQQATFFENLLKLASGGGRPDLFYTDRNTGHSETVVKGQRHFPKSIYDKLPRPAKNKEYRTYPIAPPNHPMRIMRPPLPPIITPFPQAYDYQYENSERNLGGIKTDDQMGTPLASISFPRFPLALPQPNIETNLGLPYQNPPPPYTAPPRPFSAKFNQIPRKIHRLVGLRYRSRTPRRGGLHYTNMRNNGFNYYSNNNGNYAMPPDSHSTPVVPTYGSPTVFHQSPSMNADNNYINYYDNEFQNQLPMNPDQQPASNHLNENRIPKIQPQIIYGKWNPLWKME</sequence>
<dbReference type="EMBL" id="LNIX01000002">
    <property type="protein sequence ID" value="OXA59745.1"/>
    <property type="molecule type" value="Genomic_DNA"/>
</dbReference>
<feature type="compositionally biased region" description="Basic residues" evidence="1">
    <location>
        <begin position="157"/>
        <end position="169"/>
    </location>
</feature>
<accession>A0A226EQ45</accession>
<reference evidence="2 3" key="1">
    <citation type="submission" date="2015-12" db="EMBL/GenBank/DDBJ databases">
        <title>The genome of Folsomia candida.</title>
        <authorList>
            <person name="Faddeeva A."/>
            <person name="Derks M.F."/>
            <person name="Anvar Y."/>
            <person name="Smit S."/>
            <person name="Van Straalen N."/>
            <person name="Roelofs D."/>
        </authorList>
    </citation>
    <scope>NUCLEOTIDE SEQUENCE [LARGE SCALE GENOMIC DNA]</scope>
    <source>
        <strain evidence="2 3">VU population</strain>
        <tissue evidence="2">Whole body</tissue>
    </source>
</reference>
<evidence type="ECO:0000313" key="2">
    <source>
        <dbReference type="EMBL" id="OXA59745.1"/>
    </source>
</evidence>
<feature type="compositionally biased region" description="Acidic residues" evidence="1">
    <location>
        <begin position="59"/>
        <end position="79"/>
    </location>
</feature>
<evidence type="ECO:0000313" key="3">
    <source>
        <dbReference type="Proteomes" id="UP000198287"/>
    </source>
</evidence>
<dbReference type="Proteomes" id="UP000198287">
    <property type="component" value="Unassembled WGS sequence"/>
</dbReference>
<proteinExistence type="predicted"/>
<feature type="compositionally biased region" description="Basic and acidic residues" evidence="1">
    <location>
        <begin position="95"/>
        <end position="105"/>
    </location>
</feature>
<name>A0A226EQ45_FOLCA</name>
<feature type="region of interest" description="Disordered" evidence="1">
    <location>
        <begin position="59"/>
        <end position="132"/>
    </location>
</feature>
<keyword evidence="3" id="KW-1185">Reference proteome</keyword>
<organism evidence="2 3">
    <name type="scientific">Folsomia candida</name>
    <name type="common">Springtail</name>
    <dbReference type="NCBI Taxonomy" id="158441"/>
    <lineage>
        <taxon>Eukaryota</taxon>
        <taxon>Metazoa</taxon>
        <taxon>Ecdysozoa</taxon>
        <taxon>Arthropoda</taxon>
        <taxon>Hexapoda</taxon>
        <taxon>Collembola</taxon>
        <taxon>Entomobryomorpha</taxon>
        <taxon>Isotomoidea</taxon>
        <taxon>Isotomidae</taxon>
        <taxon>Proisotominae</taxon>
        <taxon>Folsomia</taxon>
    </lineage>
</organism>
<evidence type="ECO:0000256" key="1">
    <source>
        <dbReference type="SAM" id="MobiDB-lite"/>
    </source>
</evidence>
<feature type="region of interest" description="Disordered" evidence="1">
    <location>
        <begin position="148"/>
        <end position="268"/>
    </location>
</feature>
<feature type="compositionally biased region" description="Basic and acidic residues" evidence="1">
    <location>
        <begin position="172"/>
        <end position="181"/>
    </location>
</feature>
<feature type="compositionally biased region" description="Acidic residues" evidence="1">
    <location>
        <begin position="182"/>
        <end position="191"/>
    </location>
</feature>
<gene>
    <name evidence="2" type="ORF">Fcan01_05463</name>
</gene>
<feature type="compositionally biased region" description="Acidic residues" evidence="1">
    <location>
        <begin position="251"/>
        <end position="262"/>
    </location>
</feature>